<evidence type="ECO:0000256" key="6">
    <source>
        <dbReference type="SAM" id="MobiDB-lite"/>
    </source>
</evidence>
<feature type="region of interest" description="Disordered" evidence="6">
    <location>
        <begin position="164"/>
        <end position="199"/>
    </location>
</feature>
<accession>A0A7N2M078</accession>
<dbReference type="Gramene" id="QL06p038169:mrna">
    <property type="protein sequence ID" value="QL06p038169:mrna:CDS:1"/>
    <property type="gene ID" value="QL06p038169"/>
</dbReference>
<evidence type="ECO:0000256" key="4">
    <source>
        <dbReference type="ARBA" id="ARBA00023163"/>
    </source>
</evidence>
<keyword evidence="2" id="KW-0805">Transcription regulation</keyword>
<evidence type="ECO:0000256" key="3">
    <source>
        <dbReference type="ARBA" id="ARBA00023125"/>
    </source>
</evidence>
<dbReference type="GO" id="GO:0000981">
    <property type="term" value="F:DNA-binding transcription factor activity, RNA polymerase II-specific"/>
    <property type="evidence" value="ECO:0007669"/>
    <property type="project" value="TreeGrafter"/>
</dbReference>
<dbReference type="CDD" id="cd00120">
    <property type="entry name" value="MADS"/>
    <property type="match status" value="1"/>
</dbReference>
<comment type="subcellular location">
    <subcellularLocation>
        <location evidence="1">Nucleus</location>
    </subcellularLocation>
</comment>
<dbReference type="Proteomes" id="UP000594261">
    <property type="component" value="Chromosome 6"/>
</dbReference>
<evidence type="ECO:0000256" key="1">
    <source>
        <dbReference type="ARBA" id="ARBA00004123"/>
    </source>
</evidence>
<dbReference type="PANTHER" id="PTHR11945:SF733">
    <property type="entry name" value="AGAMOUS-LIKE MADS-BOX PROTEIN AGL61"/>
    <property type="match status" value="1"/>
</dbReference>
<dbReference type="InParanoid" id="A0A7N2M078"/>
<dbReference type="PRINTS" id="PR00404">
    <property type="entry name" value="MADSDOMAIN"/>
</dbReference>
<protein>
    <recommendedName>
        <fullName evidence="7">MADS-box domain-containing protein</fullName>
    </recommendedName>
</protein>
<feature type="compositionally biased region" description="Polar residues" evidence="6">
    <location>
        <begin position="164"/>
        <end position="174"/>
    </location>
</feature>
<reference evidence="8 9" key="1">
    <citation type="journal article" date="2016" name="G3 (Bethesda)">
        <title>First Draft Assembly and Annotation of the Genome of a California Endemic Oak Quercus lobata Nee (Fagaceae).</title>
        <authorList>
            <person name="Sork V.L."/>
            <person name="Fitz-Gibbon S.T."/>
            <person name="Puiu D."/>
            <person name="Crepeau M."/>
            <person name="Gugger P.F."/>
            <person name="Sherman R."/>
            <person name="Stevens K."/>
            <person name="Langley C.H."/>
            <person name="Pellegrini M."/>
            <person name="Salzberg S.L."/>
        </authorList>
    </citation>
    <scope>NUCLEOTIDE SEQUENCE [LARGE SCALE GENOMIC DNA]</scope>
    <source>
        <strain evidence="8 9">cv. SW786</strain>
    </source>
</reference>
<evidence type="ECO:0000256" key="2">
    <source>
        <dbReference type="ARBA" id="ARBA00023015"/>
    </source>
</evidence>
<dbReference type="GO" id="GO:0005634">
    <property type="term" value="C:nucleus"/>
    <property type="evidence" value="ECO:0007669"/>
    <property type="project" value="UniProtKB-SubCell"/>
</dbReference>
<dbReference type="GO" id="GO:0046983">
    <property type="term" value="F:protein dimerization activity"/>
    <property type="evidence" value="ECO:0007669"/>
    <property type="project" value="InterPro"/>
</dbReference>
<evidence type="ECO:0000259" key="7">
    <source>
        <dbReference type="PROSITE" id="PS50066"/>
    </source>
</evidence>
<keyword evidence="9" id="KW-1185">Reference proteome</keyword>
<dbReference type="GeneID" id="115995362"/>
<keyword evidence="5" id="KW-0539">Nucleus</keyword>
<organism evidence="8 9">
    <name type="scientific">Quercus lobata</name>
    <name type="common">Valley oak</name>
    <dbReference type="NCBI Taxonomy" id="97700"/>
    <lineage>
        <taxon>Eukaryota</taxon>
        <taxon>Viridiplantae</taxon>
        <taxon>Streptophyta</taxon>
        <taxon>Embryophyta</taxon>
        <taxon>Tracheophyta</taxon>
        <taxon>Spermatophyta</taxon>
        <taxon>Magnoliopsida</taxon>
        <taxon>eudicotyledons</taxon>
        <taxon>Gunneridae</taxon>
        <taxon>Pentapetalae</taxon>
        <taxon>rosids</taxon>
        <taxon>fabids</taxon>
        <taxon>Fagales</taxon>
        <taxon>Fagaceae</taxon>
        <taxon>Quercus</taxon>
    </lineage>
</organism>
<dbReference type="OrthoDB" id="1898716at2759"/>
<dbReference type="PANTHER" id="PTHR11945">
    <property type="entry name" value="MADS BOX PROTEIN"/>
    <property type="match status" value="1"/>
</dbReference>
<evidence type="ECO:0000313" key="9">
    <source>
        <dbReference type="Proteomes" id="UP000594261"/>
    </source>
</evidence>
<dbReference type="SUPFAM" id="SSF55455">
    <property type="entry name" value="SRF-like"/>
    <property type="match status" value="1"/>
</dbReference>
<evidence type="ECO:0000256" key="5">
    <source>
        <dbReference type="ARBA" id="ARBA00023242"/>
    </source>
</evidence>
<gene>
    <name evidence="8" type="primary">LOC115995362</name>
</gene>
<dbReference type="SMART" id="SM00432">
    <property type="entry name" value="MADS"/>
    <property type="match status" value="1"/>
</dbReference>
<dbReference type="KEGG" id="qlo:115995362"/>
<dbReference type="PROSITE" id="PS50066">
    <property type="entry name" value="MADS_BOX_2"/>
    <property type="match status" value="1"/>
</dbReference>
<evidence type="ECO:0000313" key="8">
    <source>
        <dbReference type="EnsemblPlants" id="QL06p038169:mrna:CDS:1"/>
    </source>
</evidence>
<keyword evidence="3" id="KW-0238">DNA-binding</keyword>
<sequence length="199" mass="21595">MGHKKTQTKMIQGEDEKRMLLSKQRSGLFKKASELCTLCAIETAFVIFSPDGKAFSYSIPSADVAANRLGQPDACTIQEAEAHHERVLCELRKKYSDLASQLDTEKKRGEKLKQIMNETSGCSSWFSTPSSELSYEELLIRQAAMEDLKGKLTKGIEERLAQTSASSAAINTAGATDPLGTDASGGNSSLDPHGRIVGH</sequence>
<dbReference type="InterPro" id="IPR036879">
    <property type="entry name" value="TF_MADSbox_sf"/>
</dbReference>
<dbReference type="InterPro" id="IPR002100">
    <property type="entry name" value="TF_MADSbox"/>
</dbReference>
<dbReference type="Pfam" id="PF00319">
    <property type="entry name" value="SRF-TF"/>
    <property type="match status" value="1"/>
</dbReference>
<dbReference type="GO" id="GO:0000978">
    <property type="term" value="F:RNA polymerase II cis-regulatory region sequence-specific DNA binding"/>
    <property type="evidence" value="ECO:0007669"/>
    <property type="project" value="TreeGrafter"/>
</dbReference>
<proteinExistence type="predicted"/>
<dbReference type="OMA" id="TMCAVEV"/>
<dbReference type="RefSeq" id="XP_030975751.1">
    <property type="nucleotide sequence ID" value="XM_031119891.1"/>
</dbReference>
<dbReference type="AlphaFoldDB" id="A0A7N2M078"/>
<reference evidence="8" key="2">
    <citation type="submission" date="2021-01" db="UniProtKB">
        <authorList>
            <consortium name="EnsemblPlants"/>
        </authorList>
    </citation>
    <scope>IDENTIFICATION</scope>
</reference>
<keyword evidence="4" id="KW-0804">Transcription</keyword>
<name>A0A7N2M078_QUELO</name>
<dbReference type="EMBL" id="LRBV02000006">
    <property type="status" value="NOT_ANNOTATED_CDS"/>
    <property type="molecule type" value="Genomic_DNA"/>
</dbReference>
<feature type="domain" description="MADS-box" evidence="7">
    <location>
        <begin position="1"/>
        <end position="61"/>
    </location>
</feature>
<dbReference type="EnsemblPlants" id="QL06p038169:mrna">
    <property type="protein sequence ID" value="QL06p038169:mrna:CDS:1"/>
    <property type="gene ID" value="QL06p038169"/>
</dbReference>
<dbReference type="Gene3D" id="3.40.1810.10">
    <property type="entry name" value="Transcription factor, MADS-box"/>
    <property type="match status" value="1"/>
</dbReference>